<accession>A0A432V7H0</accession>
<evidence type="ECO:0000313" key="1">
    <source>
        <dbReference type="EMBL" id="RUM98023.1"/>
    </source>
</evidence>
<keyword evidence="2" id="KW-1185">Reference proteome</keyword>
<sequence>MNDEEIPAFAGFCRYGQGRARRLKGSVNFLLERWIEKCEAGFSPMLEQGMGQPKAIRQSFGVLAVSAGISQGQ</sequence>
<dbReference type="RefSeq" id="WP_128626895.1">
    <property type="nucleotide sequence ID" value="NZ_RKST01000008.1"/>
</dbReference>
<evidence type="ECO:0000313" key="2">
    <source>
        <dbReference type="Proteomes" id="UP000281647"/>
    </source>
</evidence>
<reference evidence="1 2" key="1">
    <citation type="submission" date="2018-11" db="EMBL/GenBank/DDBJ databases">
        <title>Pseudaminobacter arsenicus sp. nov., an arsenic-resistant bacterium isolated from arsenic-rich aquifers.</title>
        <authorList>
            <person name="Mu Y."/>
        </authorList>
    </citation>
    <scope>NUCLEOTIDE SEQUENCE [LARGE SCALE GENOMIC DNA]</scope>
    <source>
        <strain evidence="1 2">CB3</strain>
    </source>
</reference>
<dbReference type="AlphaFoldDB" id="A0A432V7H0"/>
<gene>
    <name evidence="1" type="ORF">EET67_10455</name>
</gene>
<organism evidence="1 2">
    <name type="scientific">Borborobacter arsenicus</name>
    <dbReference type="NCBI Taxonomy" id="1851146"/>
    <lineage>
        <taxon>Bacteria</taxon>
        <taxon>Pseudomonadati</taxon>
        <taxon>Pseudomonadota</taxon>
        <taxon>Alphaproteobacteria</taxon>
        <taxon>Hyphomicrobiales</taxon>
        <taxon>Phyllobacteriaceae</taxon>
        <taxon>Borborobacter</taxon>
    </lineage>
</organism>
<comment type="caution">
    <text evidence="1">The sequence shown here is derived from an EMBL/GenBank/DDBJ whole genome shotgun (WGS) entry which is preliminary data.</text>
</comment>
<dbReference type="Proteomes" id="UP000281647">
    <property type="component" value="Unassembled WGS sequence"/>
</dbReference>
<protein>
    <submittedName>
        <fullName evidence="1">Uncharacterized protein</fullName>
    </submittedName>
</protein>
<name>A0A432V7H0_9HYPH</name>
<proteinExistence type="predicted"/>
<dbReference type="EMBL" id="RKST01000008">
    <property type="protein sequence ID" value="RUM98023.1"/>
    <property type="molecule type" value="Genomic_DNA"/>
</dbReference>
<dbReference type="OrthoDB" id="9802715at2"/>